<dbReference type="SUPFAM" id="SSF56300">
    <property type="entry name" value="Metallo-dependent phosphatases"/>
    <property type="match status" value="1"/>
</dbReference>
<dbReference type="OrthoDB" id="9773856at2"/>
<keyword evidence="1" id="KW-0378">Hydrolase</keyword>
<proteinExistence type="predicted"/>
<dbReference type="InterPro" id="IPR029052">
    <property type="entry name" value="Metallo-depent_PP-like"/>
</dbReference>
<evidence type="ECO:0000256" key="1">
    <source>
        <dbReference type="ARBA" id="ARBA00022801"/>
    </source>
</evidence>
<feature type="domain" description="Calcineurin-like phosphoesterase" evidence="2">
    <location>
        <begin position="5"/>
        <end position="201"/>
    </location>
</feature>
<evidence type="ECO:0000259" key="2">
    <source>
        <dbReference type="Pfam" id="PF00149"/>
    </source>
</evidence>
<keyword evidence="3" id="KW-0269">Exonuclease</keyword>
<dbReference type="Pfam" id="PF00149">
    <property type="entry name" value="Metallophos"/>
    <property type="match status" value="1"/>
</dbReference>
<organism evidence="3 4">
    <name type="scientific">Cytobacillus depressus</name>
    <dbReference type="NCBI Taxonomy" id="1602942"/>
    <lineage>
        <taxon>Bacteria</taxon>
        <taxon>Bacillati</taxon>
        <taxon>Bacillota</taxon>
        <taxon>Bacilli</taxon>
        <taxon>Bacillales</taxon>
        <taxon>Bacillaceae</taxon>
        <taxon>Cytobacillus</taxon>
    </lineage>
</organism>
<dbReference type="Proteomes" id="UP000481030">
    <property type="component" value="Unassembled WGS sequence"/>
</dbReference>
<dbReference type="CDD" id="cd00840">
    <property type="entry name" value="MPP_Mre11_N"/>
    <property type="match status" value="1"/>
</dbReference>
<dbReference type="AlphaFoldDB" id="A0A6L3V9A0"/>
<keyword evidence="4" id="KW-1185">Reference proteome</keyword>
<gene>
    <name evidence="3" type="ORF">F7731_05720</name>
</gene>
<dbReference type="InterPro" id="IPR004843">
    <property type="entry name" value="Calcineurin-like_PHP"/>
</dbReference>
<dbReference type="InterPro" id="IPR014576">
    <property type="entry name" value="Pesterase_YhaO"/>
</dbReference>
<accession>A0A6L3V9A0</accession>
<dbReference type="InterPro" id="IPR041796">
    <property type="entry name" value="Mre11_N"/>
</dbReference>
<dbReference type="Gene3D" id="3.60.21.10">
    <property type="match status" value="1"/>
</dbReference>
<reference evidence="3 4" key="1">
    <citation type="journal article" date="2016" name="Antonie Van Leeuwenhoek">
        <title>Bacillus depressus sp. nov., isolated from soil of a sunflower field.</title>
        <authorList>
            <person name="Wei X."/>
            <person name="Xin D."/>
            <person name="Xin Y."/>
            <person name="Zhang H."/>
            <person name="Wang T."/>
            <person name="Zhang J."/>
        </authorList>
    </citation>
    <scope>NUCLEOTIDE SEQUENCE [LARGE SCALE GENOMIC DNA]</scope>
    <source>
        <strain evidence="3 4">BZ1</strain>
    </source>
</reference>
<dbReference type="InterPro" id="IPR050535">
    <property type="entry name" value="DNA_Repair-Maintenance_Comp"/>
</dbReference>
<sequence length="410" mass="46842">MKKVTFIHAADLHLDSPMVGLKSLPASLFKQLQESTFQSLSKIVDAALSHRVDFVIFAGDLFDGEDRSIRAQIRLLKEMERLAENNIPVYAVHGNHDHMDGSWTHLSMPDNVHIFSHEVETVKFSHAGGASVHLYGFSYPRRHVYERMIQHYSKKQGADFHIGILHGNLEGSKEHDKYAPFTIKDLLEKDFDYWALGHIHKRAVLHSSNPPIIYAGNIQGRNRKETGIKGCYLVELTNDSADCQFIETSAVIWEELLLDASHASTFQDIYHLCRNFIQEMRKDEIGLMVSLIIDQVHLSKQDLKSIINGELLEVLQDEEKDEEAFVWISDIKINEKNEWNRDQLAKDSDFFAELFQTSSQLEGLDDSLSALYDHPEAKKLLQKIADEEKEALAEEAESLLVNLLYEEVKG</sequence>
<evidence type="ECO:0000313" key="3">
    <source>
        <dbReference type="EMBL" id="KAB2337123.1"/>
    </source>
</evidence>
<dbReference type="PANTHER" id="PTHR30337">
    <property type="entry name" value="COMPONENT OF ATP-DEPENDENT DSDNA EXONUCLEASE"/>
    <property type="match status" value="1"/>
</dbReference>
<comment type="caution">
    <text evidence="3">The sequence shown here is derived from an EMBL/GenBank/DDBJ whole genome shotgun (WGS) entry which is preliminary data.</text>
</comment>
<dbReference type="EMBL" id="WBOS01000002">
    <property type="protein sequence ID" value="KAB2337123.1"/>
    <property type="molecule type" value="Genomic_DNA"/>
</dbReference>
<protein>
    <submittedName>
        <fullName evidence="3">DNA repair exonuclease</fullName>
    </submittedName>
</protein>
<dbReference type="GO" id="GO:0004527">
    <property type="term" value="F:exonuclease activity"/>
    <property type="evidence" value="ECO:0007669"/>
    <property type="project" value="UniProtKB-KW"/>
</dbReference>
<dbReference type="PIRSF" id="PIRSF033091">
    <property type="entry name" value="Pesterase_YhaO"/>
    <property type="match status" value="1"/>
</dbReference>
<evidence type="ECO:0000313" key="4">
    <source>
        <dbReference type="Proteomes" id="UP000481030"/>
    </source>
</evidence>
<dbReference type="RefSeq" id="WP_151533808.1">
    <property type="nucleotide sequence ID" value="NZ_WBOS01000002.1"/>
</dbReference>
<dbReference type="PANTHER" id="PTHR30337:SF7">
    <property type="entry name" value="PHOSPHOESTERASE"/>
    <property type="match status" value="1"/>
</dbReference>
<keyword evidence="3" id="KW-0540">Nuclease</keyword>
<name>A0A6L3V9A0_9BACI</name>